<dbReference type="Proteomes" id="UP001228446">
    <property type="component" value="Unassembled WGS sequence"/>
</dbReference>
<proteinExistence type="inferred from homology"/>
<evidence type="ECO:0000313" key="7">
    <source>
        <dbReference type="EMBL" id="BBA92519.1"/>
    </source>
</evidence>
<dbReference type="EMBL" id="AP018400">
    <property type="protein sequence ID" value="BBA92519.1"/>
    <property type="molecule type" value="Genomic_DNA"/>
</dbReference>
<dbReference type="InterPro" id="IPR010133">
    <property type="entry name" value="Bacteriocin_signal_seq"/>
</dbReference>
<evidence type="ECO:0000256" key="3">
    <source>
        <dbReference type="ARBA" id="ARBA00009039"/>
    </source>
</evidence>
<keyword evidence="10" id="KW-1185">Reference proteome</keyword>
<dbReference type="GO" id="GO:0030420">
    <property type="term" value="P:establishment of competence for transformation"/>
    <property type="evidence" value="ECO:0007669"/>
    <property type="project" value="UniProtKB-KW"/>
</dbReference>
<evidence type="ECO:0000256" key="5">
    <source>
        <dbReference type="ARBA" id="ARBA00023044"/>
    </source>
</evidence>
<comment type="function">
    <text evidence="1">Acts as a pheromone, induces cells to develop competence for genetic transformation.</text>
</comment>
<reference evidence="7 9" key="1">
    <citation type="journal article" date="2018" name="Genome Biol. Evol.">
        <title>Complete Genome Sequence of Streptococcus ruminantium sp. nov. GUT-187T (=DSM 104980T =JCM 31869T), the Type Strain of S. ruminantium, and Comparison with Genome Sequences of Streptococcus suis Strains.</title>
        <authorList>
            <person name="Tohya M."/>
            <person name="Sekizaki T."/>
            <person name="Miyoshi-Akiyama T."/>
        </authorList>
    </citation>
    <scope>NUCLEOTIDE SEQUENCE [LARGE SCALE GENOMIC DNA]</scope>
    <source>
        <strain evidence="7 9">GUT187T</strain>
    </source>
</reference>
<dbReference type="Pfam" id="PF03047">
    <property type="entry name" value="ComC"/>
    <property type="match status" value="1"/>
</dbReference>
<comment type="similarity">
    <text evidence="3">Belongs to the ComC family.</text>
</comment>
<dbReference type="GO" id="GO:0005186">
    <property type="term" value="F:pheromone activity"/>
    <property type="evidence" value="ECO:0007669"/>
    <property type="project" value="UniProtKB-KW"/>
</dbReference>
<evidence type="ECO:0000313" key="8">
    <source>
        <dbReference type="EMBL" id="MDQ8833504.1"/>
    </source>
</evidence>
<dbReference type="NCBIfam" id="TIGR01847">
    <property type="entry name" value="bacteriocin_sig"/>
    <property type="match status" value="1"/>
</dbReference>
<dbReference type="RefSeq" id="WP_079276156.1">
    <property type="nucleotide sequence ID" value="NZ_AP018400.1"/>
</dbReference>
<sequence>MDKEKPFTQFTELTDSELNRISGGDWWADFLKKITVSINKK</sequence>
<dbReference type="InterPro" id="IPR004288">
    <property type="entry name" value="Competence_ComC"/>
</dbReference>
<dbReference type="Proteomes" id="UP000269331">
    <property type="component" value="Chromosome"/>
</dbReference>
<keyword evidence="5" id="KW-0588">Pheromone</keyword>
<gene>
    <name evidence="8" type="ORF">RFF62_06910</name>
    <name evidence="7" type="ORF">SR187_4555</name>
</gene>
<dbReference type="GeneID" id="52229467"/>
<protein>
    <submittedName>
        <fullName evidence="8">ComC/BlpC family leader-containing pheromone/bacteriocin</fullName>
    </submittedName>
    <submittedName>
        <fullName evidence="7">ComC/BlpC family peptide pheromone/bacteriocin</fullName>
    </submittedName>
</protein>
<evidence type="ECO:0000256" key="2">
    <source>
        <dbReference type="ARBA" id="ARBA00004613"/>
    </source>
</evidence>
<dbReference type="OrthoDB" id="2224783at2"/>
<name>A0A2Z5TMD1_9STRE</name>
<keyword evidence="4" id="KW-0964">Secreted</keyword>
<dbReference type="KEGG" id="srq:SR187_4555"/>
<dbReference type="EMBL" id="JAVIBX010000026">
    <property type="protein sequence ID" value="MDQ8833504.1"/>
    <property type="molecule type" value="Genomic_DNA"/>
</dbReference>
<evidence type="ECO:0000256" key="6">
    <source>
        <dbReference type="ARBA" id="ARBA00023287"/>
    </source>
</evidence>
<dbReference type="AlphaFoldDB" id="A0A2Z5TMD1"/>
<dbReference type="GO" id="GO:0005576">
    <property type="term" value="C:extracellular region"/>
    <property type="evidence" value="ECO:0007669"/>
    <property type="project" value="UniProtKB-SubCell"/>
</dbReference>
<evidence type="ECO:0000256" key="1">
    <source>
        <dbReference type="ARBA" id="ARBA00002667"/>
    </source>
</evidence>
<accession>A0A2Z5TMD1</accession>
<organism evidence="7 9">
    <name type="scientific">Streptococcus ruminantium</name>
    <dbReference type="NCBI Taxonomy" id="1917441"/>
    <lineage>
        <taxon>Bacteria</taxon>
        <taxon>Bacillati</taxon>
        <taxon>Bacillota</taxon>
        <taxon>Bacilli</taxon>
        <taxon>Lactobacillales</taxon>
        <taxon>Streptococcaceae</taxon>
        <taxon>Streptococcus</taxon>
    </lineage>
</organism>
<evidence type="ECO:0000313" key="9">
    <source>
        <dbReference type="Proteomes" id="UP000269331"/>
    </source>
</evidence>
<comment type="subcellular location">
    <subcellularLocation>
        <location evidence="2">Secreted</location>
    </subcellularLocation>
</comment>
<reference evidence="8 10" key="2">
    <citation type="submission" date="2023-08" db="EMBL/GenBank/DDBJ databases">
        <title>Streptococcus ruminantium-associated sheep mastitis outbreak detected in Italy is distinct from bovine isolates.</title>
        <authorList>
            <person name="Rosa M.N."/>
            <person name="Vezina B."/>
            <person name="Tola S."/>
        </authorList>
    </citation>
    <scope>NUCLEOTIDE SEQUENCE [LARGE SCALE GENOMIC DNA]</scope>
    <source>
        <strain evidence="8 10">OM6730</strain>
    </source>
</reference>
<evidence type="ECO:0000313" key="10">
    <source>
        <dbReference type="Proteomes" id="UP001228446"/>
    </source>
</evidence>
<keyword evidence="6" id="KW-0178">Competence</keyword>
<evidence type="ECO:0000256" key="4">
    <source>
        <dbReference type="ARBA" id="ARBA00022525"/>
    </source>
</evidence>